<dbReference type="EMBL" id="NBAQ01000006">
    <property type="protein sequence ID" value="POQ03791.1"/>
    <property type="molecule type" value="Genomic_DNA"/>
</dbReference>
<accession>A0AAE5S7W0</accession>
<sequence>MLDEYFTFLEQHSGCRFIHWNMRDEHFGFYALEHRHRVLKGAPYELQDDKKVDLARVLIDLFGKKYAPHEDSKGRSGRIMSLAELNKVTDKDALSGKEEAAAFVTGDFLKMHRSTLRKLDMFANFFERTHKGDLVTRASWLDRVGVHPVALIEWLKSHPAVSGFILVAAILGAVGKYETAWRWISSHL</sequence>
<evidence type="ECO:0000313" key="1">
    <source>
        <dbReference type="EMBL" id="POQ03791.1"/>
    </source>
</evidence>
<comment type="caution">
    <text evidence="1">The sequence shown here is derived from an EMBL/GenBank/DDBJ whole genome shotgun (WGS) entry which is preliminary data.</text>
</comment>
<evidence type="ECO:0000313" key="2">
    <source>
        <dbReference type="Proteomes" id="UP000237295"/>
    </source>
</evidence>
<dbReference type="AlphaFoldDB" id="A0AAE5S7W0"/>
<name>A0AAE5S7W0_PSESY</name>
<protein>
    <submittedName>
        <fullName evidence="1">Uncharacterized protein</fullName>
    </submittedName>
</protein>
<reference evidence="1 2" key="1">
    <citation type="submission" date="2017-03" db="EMBL/GenBank/DDBJ databases">
        <authorList>
            <person name="Hulin M.T."/>
        </authorList>
    </citation>
    <scope>NUCLEOTIDE SEQUENCE [LARGE SCALE GENOMIC DNA]</scope>
    <source>
        <strain evidence="1 2">5264</strain>
    </source>
</reference>
<gene>
    <name evidence="1" type="ORF">CXB42_13605</name>
</gene>
<dbReference type="Proteomes" id="UP000237295">
    <property type="component" value="Unassembled WGS sequence"/>
</dbReference>
<proteinExistence type="predicted"/>
<organism evidence="1 2">
    <name type="scientific">Pseudomonas syringae pv. syringae</name>
    <dbReference type="NCBI Taxonomy" id="321"/>
    <lineage>
        <taxon>Bacteria</taxon>
        <taxon>Pseudomonadati</taxon>
        <taxon>Pseudomonadota</taxon>
        <taxon>Gammaproteobacteria</taxon>
        <taxon>Pseudomonadales</taxon>
        <taxon>Pseudomonadaceae</taxon>
        <taxon>Pseudomonas</taxon>
        <taxon>Pseudomonas syringae</taxon>
    </lineage>
</organism>